<evidence type="ECO:0000313" key="1">
    <source>
        <dbReference type="EMBL" id="GEO42504.1"/>
    </source>
</evidence>
<evidence type="ECO:0008006" key="3">
    <source>
        <dbReference type="Google" id="ProtNLM"/>
    </source>
</evidence>
<dbReference type="Gene3D" id="3.90.226.10">
    <property type="entry name" value="2-enoyl-CoA Hydratase, Chain A, domain 1"/>
    <property type="match status" value="1"/>
</dbReference>
<proteinExistence type="predicted"/>
<dbReference type="SUPFAM" id="SSF52096">
    <property type="entry name" value="ClpP/crotonase"/>
    <property type="match status" value="1"/>
</dbReference>
<protein>
    <recommendedName>
        <fullName evidence="3">Enoyl-CoA hydratase</fullName>
    </recommendedName>
</protein>
<dbReference type="NCBIfam" id="NF006452">
    <property type="entry name" value="PRK08788.1"/>
    <property type="match status" value="1"/>
</dbReference>
<name>A0A512E197_9PROT</name>
<sequence length="323" mass="35676">MLEQIADTVSNSVKIVGNSCVAEQPRRAPVQLDGQFRELDLDFDTKTGVFWCRFQFSNRPSFTPEVLAELRRMRQLLASRHGAAASQDPQVKYMVLASRMPGIFNLGGDLHLFANLIRKRDRAALTAYARACVAEVHANSMALDLPIITVSLVQGDALGGGFEAALSSNVIIAERSAKFGLPEIMFNLFPGMGAYNFIARRTNAATAERMIMSGRIYTGAELYDMGIVDVLAEDGRGEEALNDYVRKNARRHAAQRAIYQARQRVNPITLQDLNGITDLWVDTAMTLSPIDLKMMERLVAAQGRRRARADADMEDLAMTGCGD</sequence>
<keyword evidence="2" id="KW-1185">Reference proteome</keyword>
<dbReference type="EMBL" id="BJYZ01000042">
    <property type="protein sequence ID" value="GEO42504.1"/>
    <property type="molecule type" value="Genomic_DNA"/>
</dbReference>
<dbReference type="Proteomes" id="UP000321523">
    <property type="component" value="Unassembled WGS sequence"/>
</dbReference>
<evidence type="ECO:0000313" key="2">
    <source>
        <dbReference type="Proteomes" id="UP000321523"/>
    </source>
</evidence>
<dbReference type="Pfam" id="PF00378">
    <property type="entry name" value="ECH_1"/>
    <property type="match status" value="1"/>
</dbReference>
<dbReference type="CDD" id="cd06558">
    <property type="entry name" value="crotonase-like"/>
    <property type="match status" value="1"/>
</dbReference>
<dbReference type="InterPro" id="IPR029045">
    <property type="entry name" value="ClpP/crotonase-like_dom_sf"/>
</dbReference>
<gene>
    <name evidence="1" type="ORF">SAE02_66520</name>
</gene>
<dbReference type="AlphaFoldDB" id="A0A512E197"/>
<dbReference type="GO" id="GO:0006635">
    <property type="term" value="P:fatty acid beta-oxidation"/>
    <property type="evidence" value="ECO:0007669"/>
    <property type="project" value="TreeGrafter"/>
</dbReference>
<dbReference type="GO" id="GO:0003824">
    <property type="term" value="F:catalytic activity"/>
    <property type="evidence" value="ECO:0007669"/>
    <property type="project" value="UniProtKB-ARBA"/>
</dbReference>
<reference evidence="1 2" key="1">
    <citation type="submission" date="2019-07" db="EMBL/GenBank/DDBJ databases">
        <title>Whole genome shotgun sequence of Skermanella aerolata NBRC 106429.</title>
        <authorList>
            <person name="Hosoyama A."/>
            <person name="Uohara A."/>
            <person name="Ohji S."/>
            <person name="Ichikawa N."/>
        </authorList>
    </citation>
    <scope>NUCLEOTIDE SEQUENCE [LARGE SCALE GENOMIC DNA]</scope>
    <source>
        <strain evidence="1 2">NBRC 106429</strain>
    </source>
</reference>
<organism evidence="1 2">
    <name type="scientific">Skermanella aerolata</name>
    <dbReference type="NCBI Taxonomy" id="393310"/>
    <lineage>
        <taxon>Bacteria</taxon>
        <taxon>Pseudomonadati</taxon>
        <taxon>Pseudomonadota</taxon>
        <taxon>Alphaproteobacteria</taxon>
        <taxon>Rhodospirillales</taxon>
        <taxon>Azospirillaceae</taxon>
        <taxon>Skermanella</taxon>
    </lineage>
</organism>
<accession>A0A512E197</accession>
<dbReference type="InterPro" id="IPR001753">
    <property type="entry name" value="Enoyl-CoA_hydra/iso"/>
</dbReference>
<comment type="caution">
    <text evidence="1">The sequence shown here is derived from an EMBL/GenBank/DDBJ whole genome shotgun (WGS) entry which is preliminary data.</text>
</comment>
<dbReference type="PANTHER" id="PTHR11941:SF54">
    <property type="entry name" value="ENOYL-COA HYDRATASE, MITOCHONDRIAL"/>
    <property type="match status" value="1"/>
</dbReference>
<dbReference type="PANTHER" id="PTHR11941">
    <property type="entry name" value="ENOYL-COA HYDRATASE-RELATED"/>
    <property type="match status" value="1"/>
</dbReference>
<dbReference type="Gene3D" id="6.20.390.30">
    <property type="match status" value="1"/>
</dbReference>